<keyword evidence="2" id="KW-1185">Reference proteome</keyword>
<dbReference type="AlphaFoldDB" id="A0A250XS67"/>
<gene>
    <name evidence="1" type="ORF">CEUSTIGMA_g13347.t1</name>
</gene>
<evidence type="ECO:0000313" key="2">
    <source>
        <dbReference type="Proteomes" id="UP000232323"/>
    </source>
</evidence>
<reference evidence="1 2" key="1">
    <citation type="submission" date="2017-08" db="EMBL/GenBank/DDBJ databases">
        <title>Acidophilic green algal genome provides insights into adaptation to an acidic environment.</title>
        <authorList>
            <person name="Hirooka S."/>
            <person name="Hirose Y."/>
            <person name="Kanesaki Y."/>
            <person name="Higuchi S."/>
            <person name="Fujiwara T."/>
            <person name="Onuma R."/>
            <person name="Era A."/>
            <person name="Ohbayashi R."/>
            <person name="Uzuka A."/>
            <person name="Nozaki H."/>
            <person name="Yoshikawa H."/>
            <person name="Miyagishima S.Y."/>
        </authorList>
    </citation>
    <scope>NUCLEOTIDE SEQUENCE [LARGE SCALE GENOMIC DNA]</scope>
    <source>
        <strain evidence="1 2">NIES-2499</strain>
    </source>
</reference>
<organism evidence="1 2">
    <name type="scientific">Chlamydomonas eustigma</name>
    <dbReference type="NCBI Taxonomy" id="1157962"/>
    <lineage>
        <taxon>Eukaryota</taxon>
        <taxon>Viridiplantae</taxon>
        <taxon>Chlorophyta</taxon>
        <taxon>core chlorophytes</taxon>
        <taxon>Chlorophyceae</taxon>
        <taxon>CS clade</taxon>
        <taxon>Chlamydomonadales</taxon>
        <taxon>Chlamydomonadaceae</taxon>
        <taxon>Chlamydomonas</taxon>
    </lineage>
</organism>
<dbReference type="EMBL" id="BEGY01000205">
    <property type="protein sequence ID" value="GAX85931.1"/>
    <property type="molecule type" value="Genomic_DNA"/>
</dbReference>
<protein>
    <submittedName>
        <fullName evidence="1">Uncharacterized protein</fullName>
    </submittedName>
</protein>
<sequence length="660" mass="70549">MSDVFLDHYLGVTEQMSDVFLVSSLDPVIPKEDKDNRLHLIDCIVSMKWPLSARWIMGCTAKKCNISEDSRSTDEGHAEHLLKLLQLTQQAHVSTSNRSFLANLYGITPPGVHLPGGDGGTRGYSNVCKEDHQALKSRGPLNPLGPAASLGVAMKQNEPSRLSTIATDDMMGANADSSSLLSTIATDDMMGANADSSSLLSTIATDDMMGANADSSSLLSTIATDDMMGANADSSSLLSTIATDDMMGANADSSSRLSTIATDDTMGAYADSSLLLTAGCVPDNVKTIMGLQHSQHSFCSSYAAMYIQQYLAEAAARNASVYDSNSIENLLCAVLKRITSMQDYGNAIGSTEANDSDIGVQNGALFMGSRIFLTMNRDLDVNDLTHAYMLVWAVAVLNLQPPSNWINFMWNLLQPDLLASRGSKEQGLKGETLEELKILAAWAFTALQQESSKRALIASLISMPPGDQSLTTLSAALWVYTQYCITHQHKPALLSTATDTAAVYNKITSKAEQQWLHGAAKKLSRAVQDMDVRLGDAQAVHDRPAGFVLPAGLVSHGLTSPAAGDPSLHHHLLVCASGLQCLVYMGYMCPEGDADEDIWCSSLESLVWRRFINRGLHITQPGSASAGMRYAAGHHDDDSNMRVDGGGGVLAGVQDAGGDK</sequence>
<evidence type="ECO:0000313" key="1">
    <source>
        <dbReference type="EMBL" id="GAX85931.1"/>
    </source>
</evidence>
<accession>A0A250XS67</accession>
<dbReference type="Proteomes" id="UP000232323">
    <property type="component" value="Unassembled WGS sequence"/>
</dbReference>
<name>A0A250XS67_9CHLO</name>
<proteinExistence type="predicted"/>
<comment type="caution">
    <text evidence="1">The sequence shown here is derived from an EMBL/GenBank/DDBJ whole genome shotgun (WGS) entry which is preliminary data.</text>
</comment>